<keyword evidence="1" id="KW-0472">Membrane</keyword>
<reference evidence="2" key="1">
    <citation type="journal article" date="2020" name="Nature">
        <title>Giant virus diversity and host interactions through global metagenomics.</title>
        <authorList>
            <person name="Schulz F."/>
            <person name="Roux S."/>
            <person name="Paez-Espino D."/>
            <person name="Jungbluth S."/>
            <person name="Walsh D.A."/>
            <person name="Denef V.J."/>
            <person name="McMahon K.D."/>
            <person name="Konstantinidis K.T."/>
            <person name="Eloe-Fadrosh E.A."/>
            <person name="Kyrpides N.C."/>
            <person name="Woyke T."/>
        </authorList>
    </citation>
    <scope>NUCLEOTIDE SEQUENCE</scope>
    <source>
        <strain evidence="2">GVMAG-S-ERX556049-19</strain>
    </source>
</reference>
<protein>
    <submittedName>
        <fullName evidence="2">Uncharacterized protein</fullName>
    </submittedName>
</protein>
<feature type="transmembrane region" description="Helical" evidence="1">
    <location>
        <begin position="6"/>
        <end position="26"/>
    </location>
</feature>
<evidence type="ECO:0000313" key="2">
    <source>
        <dbReference type="EMBL" id="QHT38196.1"/>
    </source>
</evidence>
<keyword evidence="1" id="KW-0812">Transmembrane</keyword>
<accession>A0A6C0F8N8</accession>
<name>A0A6C0F8N8_9ZZZZ</name>
<evidence type="ECO:0000256" key="1">
    <source>
        <dbReference type="SAM" id="Phobius"/>
    </source>
</evidence>
<proteinExistence type="predicted"/>
<dbReference type="EMBL" id="MN738828">
    <property type="protein sequence ID" value="QHT38196.1"/>
    <property type="molecule type" value="Genomic_DNA"/>
</dbReference>
<sequence length="91" mass="11085">MNSFILSILFNICISILIIYLFHQLWEHLKNQYSIKKTVDKFNFQNDKYDKIIHKLQNEEIINKTVNMQRVEDNDFEKLNQELLDFSEQNC</sequence>
<organism evidence="2">
    <name type="scientific">viral metagenome</name>
    <dbReference type="NCBI Taxonomy" id="1070528"/>
    <lineage>
        <taxon>unclassified sequences</taxon>
        <taxon>metagenomes</taxon>
        <taxon>organismal metagenomes</taxon>
    </lineage>
</organism>
<dbReference type="AlphaFoldDB" id="A0A6C0F8N8"/>
<keyword evidence="1" id="KW-1133">Transmembrane helix</keyword>